<reference evidence="1 2" key="1">
    <citation type="submission" date="2018-08" db="EMBL/GenBank/DDBJ databases">
        <title>Chitinophagaceae sp. K23C18032701, a novel bacterium isolated from forest soil.</title>
        <authorList>
            <person name="Wang C."/>
        </authorList>
    </citation>
    <scope>NUCLEOTIDE SEQUENCE [LARGE SCALE GENOMIC DNA]</scope>
    <source>
        <strain evidence="1 2">K23C18032701</strain>
    </source>
</reference>
<evidence type="ECO:0000313" key="1">
    <source>
        <dbReference type="EMBL" id="RFM26250.1"/>
    </source>
</evidence>
<accession>A0A3E1NE63</accession>
<name>A0A3E1NE63_9BACT</name>
<proteinExistence type="predicted"/>
<protein>
    <submittedName>
        <fullName evidence="1">Uncharacterized protein</fullName>
    </submittedName>
</protein>
<evidence type="ECO:0000313" key="2">
    <source>
        <dbReference type="Proteomes" id="UP000261284"/>
    </source>
</evidence>
<gene>
    <name evidence="1" type="ORF">DXN05_20265</name>
</gene>
<sequence>MLFLQGSSLQKAAAYKNKTTNDMRTVKAPYTILLLAAAATAAMSCGSPKATQQTTAEVTTGSWQQQPILIDGDDGDWHKPLTYFARKEKFAYSITNDSTSLYILLSTKEQLTQQKILQGGMTVVINTNAEMTDLNAASIGFPTGMSSHRGKGILNRPAITNQTTQLDDLKDYSLSGFNKNDEINYYDYGKSNDAGVEVNLNFNAAGELVYEAKVPLNAIYGDKHALGKNIAVGFLIDGLPPEAGGRSGGGGGGVSIGGGLGMGSFGSGGGVGISIGSGLGTIGGGGKKKKYDLSKTWQVTSLSKRPAQIQIKD</sequence>
<dbReference type="AlphaFoldDB" id="A0A3E1NE63"/>
<organism evidence="1 2">
    <name type="scientific">Deminuibacter soli</name>
    <dbReference type="NCBI Taxonomy" id="2291815"/>
    <lineage>
        <taxon>Bacteria</taxon>
        <taxon>Pseudomonadati</taxon>
        <taxon>Bacteroidota</taxon>
        <taxon>Chitinophagia</taxon>
        <taxon>Chitinophagales</taxon>
        <taxon>Chitinophagaceae</taxon>
        <taxon>Deminuibacter</taxon>
    </lineage>
</organism>
<keyword evidence="2" id="KW-1185">Reference proteome</keyword>
<dbReference type="Proteomes" id="UP000261284">
    <property type="component" value="Unassembled WGS sequence"/>
</dbReference>
<dbReference type="EMBL" id="QTJU01000010">
    <property type="protein sequence ID" value="RFM26250.1"/>
    <property type="molecule type" value="Genomic_DNA"/>
</dbReference>
<comment type="caution">
    <text evidence="1">The sequence shown here is derived from an EMBL/GenBank/DDBJ whole genome shotgun (WGS) entry which is preliminary data.</text>
</comment>